<protein>
    <submittedName>
        <fullName evidence="1">Uncharacterized protein</fullName>
    </submittedName>
</protein>
<keyword evidence="2" id="KW-1185">Reference proteome</keyword>
<comment type="caution">
    <text evidence="1">The sequence shown here is derived from an EMBL/GenBank/DDBJ whole genome shotgun (WGS) entry which is preliminary data.</text>
</comment>
<name>A0A8J3AJU4_9BIFI</name>
<evidence type="ECO:0000313" key="2">
    <source>
        <dbReference type="Proteomes" id="UP000619536"/>
    </source>
</evidence>
<dbReference type="Proteomes" id="UP000619536">
    <property type="component" value="Unassembled WGS sequence"/>
</dbReference>
<accession>A0A8J3AJU4</accession>
<dbReference type="AlphaFoldDB" id="A0A8J3AJU4"/>
<proteinExistence type="predicted"/>
<evidence type="ECO:0000313" key="1">
    <source>
        <dbReference type="EMBL" id="GGI14828.1"/>
    </source>
</evidence>
<reference evidence="1" key="1">
    <citation type="journal article" date="2014" name="Int. J. Syst. Evol. Microbiol.">
        <title>Complete genome sequence of Corynebacterium casei LMG S-19264T (=DSM 44701T), isolated from a smear-ripened cheese.</title>
        <authorList>
            <consortium name="US DOE Joint Genome Institute (JGI-PGF)"/>
            <person name="Walter F."/>
            <person name="Albersmeier A."/>
            <person name="Kalinowski J."/>
            <person name="Ruckert C."/>
        </authorList>
    </citation>
    <scope>NUCLEOTIDE SEQUENCE</scope>
    <source>
        <strain evidence="1">CCM 8606</strain>
    </source>
</reference>
<organism evidence="1 2">
    <name type="scientific">Galliscardovia ingluviei</name>
    <dbReference type="NCBI Taxonomy" id="1769422"/>
    <lineage>
        <taxon>Bacteria</taxon>
        <taxon>Bacillati</taxon>
        <taxon>Actinomycetota</taxon>
        <taxon>Actinomycetes</taxon>
        <taxon>Bifidobacteriales</taxon>
        <taxon>Bifidobacteriaceae</taxon>
        <taxon>Galliscardovia</taxon>
    </lineage>
</organism>
<dbReference type="EMBL" id="BMDH01000003">
    <property type="protein sequence ID" value="GGI14828.1"/>
    <property type="molecule type" value="Genomic_DNA"/>
</dbReference>
<reference evidence="1" key="2">
    <citation type="submission" date="2020-09" db="EMBL/GenBank/DDBJ databases">
        <authorList>
            <person name="Sun Q."/>
            <person name="Sedlacek I."/>
        </authorList>
    </citation>
    <scope>NUCLEOTIDE SEQUENCE</scope>
    <source>
        <strain evidence="1">CCM 8606</strain>
    </source>
</reference>
<sequence length="93" mass="10848">MAKRMRDTGSEFVFDLPLELLADEFNDLLLARSKSAYRCMNVNSGRIFSLGYDMYRLLLSIKNPRNLEQLPGVKLDDDVRREALERLRKIVLI</sequence>
<gene>
    <name evidence="1" type="ORF">GCM10007377_12870</name>
</gene>